<evidence type="ECO:0000313" key="1">
    <source>
        <dbReference type="EMBL" id="KAH7904053.1"/>
    </source>
</evidence>
<protein>
    <submittedName>
        <fullName evidence="1">Uncharacterized protein</fullName>
    </submittedName>
</protein>
<sequence>MAHTFPLRGILSWQRDHDSCPTTVSSLPPLAVPKIVLQPDGTFGLPLHSYEQWLWLEQSLIHATQVLMDAGVGFPDTVSWFPFPQEFGYQCAHKTYSRAYRCAMASRDAFRPLIGGLLLMFACRADPVAILERQSTLSSMQIADLCELLLFRITGTLPGVILPVFEYCQWHDKIWDMIKSHNKIPVWYAFGNETHKFLIHQSLRPLIRNCAPSDSEVHHLIAFEKARRESAALVSLLPTQTSLNNPEAVHPHAALMDDPQYQPPGAPASALTSEDFASARPWWKIFLEQKEHKISAAQQNASIAHCRGPSVFYWQKDGNRCVRHPIDRNLRVFDEVSNTWDVCTQFDPSEYEDGPGHADDEDSDEPRYRDNHSSPFTFAAPPTILMPLSTSISPAACSCTPHTSPARIFVSVG</sequence>
<reference evidence="1" key="1">
    <citation type="journal article" date="2021" name="New Phytol.">
        <title>Evolutionary innovations through gain and loss of genes in the ectomycorrhizal Boletales.</title>
        <authorList>
            <person name="Wu G."/>
            <person name="Miyauchi S."/>
            <person name="Morin E."/>
            <person name="Kuo A."/>
            <person name="Drula E."/>
            <person name="Varga T."/>
            <person name="Kohler A."/>
            <person name="Feng B."/>
            <person name="Cao Y."/>
            <person name="Lipzen A."/>
            <person name="Daum C."/>
            <person name="Hundley H."/>
            <person name="Pangilinan J."/>
            <person name="Johnson J."/>
            <person name="Barry K."/>
            <person name="LaButti K."/>
            <person name="Ng V."/>
            <person name="Ahrendt S."/>
            <person name="Min B."/>
            <person name="Choi I.G."/>
            <person name="Park H."/>
            <person name="Plett J.M."/>
            <person name="Magnuson J."/>
            <person name="Spatafora J.W."/>
            <person name="Nagy L.G."/>
            <person name="Henrissat B."/>
            <person name="Grigoriev I.V."/>
            <person name="Yang Z.L."/>
            <person name="Xu J."/>
            <person name="Martin F.M."/>
        </authorList>
    </citation>
    <scope>NUCLEOTIDE SEQUENCE</scope>
    <source>
        <strain evidence="1">ATCC 28755</strain>
    </source>
</reference>
<dbReference type="Proteomes" id="UP000790377">
    <property type="component" value="Unassembled WGS sequence"/>
</dbReference>
<proteinExistence type="predicted"/>
<name>A0ACB7ZTK1_9AGAM</name>
<keyword evidence="2" id="KW-1185">Reference proteome</keyword>
<comment type="caution">
    <text evidence="1">The sequence shown here is derived from an EMBL/GenBank/DDBJ whole genome shotgun (WGS) entry which is preliminary data.</text>
</comment>
<dbReference type="EMBL" id="MU268629">
    <property type="protein sequence ID" value="KAH7904053.1"/>
    <property type="molecule type" value="Genomic_DNA"/>
</dbReference>
<accession>A0ACB7ZTK1</accession>
<evidence type="ECO:0000313" key="2">
    <source>
        <dbReference type="Proteomes" id="UP000790377"/>
    </source>
</evidence>
<gene>
    <name evidence="1" type="ORF">BJ138DRAFT_1119777</name>
</gene>
<organism evidence="1 2">
    <name type="scientific">Hygrophoropsis aurantiaca</name>
    <dbReference type="NCBI Taxonomy" id="72124"/>
    <lineage>
        <taxon>Eukaryota</taxon>
        <taxon>Fungi</taxon>
        <taxon>Dikarya</taxon>
        <taxon>Basidiomycota</taxon>
        <taxon>Agaricomycotina</taxon>
        <taxon>Agaricomycetes</taxon>
        <taxon>Agaricomycetidae</taxon>
        <taxon>Boletales</taxon>
        <taxon>Coniophorineae</taxon>
        <taxon>Hygrophoropsidaceae</taxon>
        <taxon>Hygrophoropsis</taxon>
    </lineage>
</organism>